<feature type="transmembrane region" description="Helical" evidence="1">
    <location>
        <begin position="48"/>
        <end position="66"/>
    </location>
</feature>
<accession>A0A1G7R710</accession>
<keyword evidence="1" id="KW-0472">Membrane</keyword>
<proteinExistence type="predicted"/>
<evidence type="ECO:0000313" key="2">
    <source>
        <dbReference type="EMBL" id="SDG05939.1"/>
    </source>
</evidence>
<feature type="transmembrane region" description="Helical" evidence="1">
    <location>
        <begin position="194"/>
        <end position="215"/>
    </location>
</feature>
<keyword evidence="2" id="KW-0012">Acyltransferase</keyword>
<name>A0A1G7R710_CHIFI</name>
<feature type="transmembrane region" description="Helical" evidence="1">
    <location>
        <begin position="289"/>
        <end position="310"/>
    </location>
</feature>
<dbReference type="STRING" id="104663.SAMN04488121_103324"/>
<dbReference type="PANTHER" id="PTHR31061">
    <property type="entry name" value="LD22376P"/>
    <property type="match status" value="1"/>
</dbReference>
<evidence type="ECO:0000256" key="1">
    <source>
        <dbReference type="SAM" id="Phobius"/>
    </source>
</evidence>
<feature type="transmembrane region" description="Helical" evidence="1">
    <location>
        <begin position="105"/>
        <end position="128"/>
    </location>
</feature>
<keyword evidence="2" id="KW-0808">Transferase</keyword>
<feature type="transmembrane region" description="Helical" evidence="1">
    <location>
        <begin position="10"/>
        <end position="28"/>
    </location>
</feature>
<feature type="transmembrane region" description="Helical" evidence="1">
    <location>
        <begin position="135"/>
        <end position="155"/>
    </location>
</feature>
<organism evidence="2 3">
    <name type="scientific">Chitinophaga filiformis</name>
    <name type="common">Myxococcus filiformis</name>
    <name type="synonym">Flexibacter filiformis</name>
    <dbReference type="NCBI Taxonomy" id="104663"/>
    <lineage>
        <taxon>Bacteria</taxon>
        <taxon>Pseudomonadati</taxon>
        <taxon>Bacteroidota</taxon>
        <taxon>Chitinophagia</taxon>
        <taxon>Chitinophagales</taxon>
        <taxon>Chitinophagaceae</taxon>
        <taxon>Chitinophaga</taxon>
    </lineage>
</organism>
<dbReference type="EMBL" id="FNBN01000003">
    <property type="protein sequence ID" value="SDG05939.1"/>
    <property type="molecule type" value="Genomic_DNA"/>
</dbReference>
<dbReference type="GO" id="GO:0016746">
    <property type="term" value="F:acyltransferase activity"/>
    <property type="evidence" value="ECO:0007669"/>
    <property type="project" value="UniProtKB-KW"/>
</dbReference>
<dbReference type="RefSeq" id="WP_089832777.1">
    <property type="nucleotide sequence ID" value="NZ_FNBN01000003.1"/>
</dbReference>
<feature type="transmembrane region" description="Helical" evidence="1">
    <location>
        <begin position="227"/>
        <end position="246"/>
    </location>
</feature>
<dbReference type="AlphaFoldDB" id="A0A1G7R710"/>
<dbReference type="Proteomes" id="UP000199045">
    <property type="component" value="Unassembled WGS sequence"/>
</dbReference>
<sequence length="358" mass="39887">MKQRLLSLDFFRGLTVAAMILVNNPGSWSYVYPPLEHSKWNGCTPTDLVFPFFLFMVGVSVTFALSSRKADTGGHGKLILHIFRRAAIIFAIGLAFRLIPSFDFYNLRILGVLQRIAIVFLIISLLYIKTGPKARIWLCFSFLVIYWLLMTVVPVPGIGPANLEPETNLAAWLDRTVMGERHLWKQARTWDPEGILSTLPAISTGLLGIMTGDWLRRKDVGDAEKVSWLFTAGFLSVLAGLVWDGFFPINKSLWTSSFVLYTGGLAAMGLALSYWLVDVQKYQRVTPPFVAFGRNAITAYVLSGVVPMVFKGMSGGMFRGYSGVFSPLNASLAAAITLVLLLFIPVWIMYKRNIIVKI</sequence>
<dbReference type="PANTHER" id="PTHR31061:SF24">
    <property type="entry name" value="LD22376P"/>
    <property type="match status" value="1"/>
</dbReference>
<protein>
    <submittedName>
        <fullName evidence="2">Predicted acyltransferase</fullName>
    </submittedName>
</protein>
<feature type="transmembrane region" description="Helical" evidence="1">
    <location>
        <begin position="258"/>
        <end position="277"/>
    </location>
</feature>
<feature type="transmembrane region" description="Helical" evidence="1">
    <location>
        <begin position="330"/>
        <end position="350"/>
    </location>
</feature>
<dbReference type="OrthoDB" id="9788724at2"/>
<keyword evidence="1" id="KW-1133">Transmembrane helix</keyword>
<keyword evidence="1" id="KW-0812">Transmembrane</keyword>
<reference evidence="2 3" key="1">
    <citation type="submission" date="2016-10" db="EMBL/GenBank/DDBJ databases">
        <authorList>
            <person name="de Groot N.N."/>
        </authorList>
    </citation>
    <scope>NUCLEOTIDE SEQUENCE [LARGE SCALE GENOMIC DNA]</scope>
    <source>
        <strain evidence="2 3">DSM 527</strain>
    </source>
</reference>
<feature type="transmembrane region" description="Helical" evidence="1">
    <location>
        <begin position="78"/>
        <end position="99"/>
    </location>
</feature>
<gene>
    <name evidence="2" type="ORF">SAMN04488121_103324</name>
</gene>
<evidence type="ECO:0000313" key="3">
    <source>
        <dbReference type="Proteomes" id="UP000199045"/>
    </source>
</evidence>